<dbReference type="EMBL" id="BMOM01000039">
    <property type="protein sequence ID" value="GGM19998.1"/>
    <property type="molecule type" value="Genomic_DNA"/>
</dbReference>
<keyword evidence="1" id="KW-1133">Transmembrane helix</keyword>
<accession>A0ABQ2H0G3</accession>
<evidence type="ECO:0000313" key="2">
    <source>
        <dbReference type="EMBL" id="GGM19998.1"/>
    </source>
</evidence>
<keyword evidence="3" id="KW-1185">Reference proteome</keyword>
<feature type="transmembrane region" description="Helical" evidence="1">
    <location>
        <begin position="70"/>
        <end position="100"/>
    </location>
</feature>
<proteinExistence type="predicted"/>
<dbReference type="RefSeq" id="WP_188905169.1">
    <property type="nucleotide sequence ID" value="NZ_BMOM01000039.1"/>
</dbReference>
<reference evidence="3" key="1">
    <citation type="journal article" date="2019" name="Int. J. Syst. Evol. Microbiol.">
        <title>The Global Catalogue of Microorganisms (GCM) 10K type strain sequencing project: providing services to taxonomists for standard genome sequencing and annotation.</title>
        <authorList>
            <consortium name="The Broad Institute Genomics Platform"/>
            <consortium name="The Broad Institute Genome Sequencing Center for Infectious Disease"/>
            <person name="Wu L."/>
            <person name="Ma J."/>
        </authorList>
    </citation>
    <scope>NUCLEOTIDE SEQUENCE [LARGE SCALE GENOMIC DNA]</scope>
    <source>
        <strain evidence="3">JCM 15443</strain>
    </source>
</reference>
<keyword evidence="1" id="KW-0472">Membrane</keyword>
<dbReference type="Pfam" id="PF05437">
    <property type="entry name" value="AzlD"/>
    <property type="match status" value="1"/>
</dbReference>
<dbReference type="Proteomes" id="UP000661918">
    <property type="component" value="Unassembled WGS sequence"/>
</dbReference>
<evidence type="ECO:0000313" key="3">
    <source>
        <dbReference type="Proteomes" id="UP000661918"/>
    </source>
</evidence>
<dbReference type="InterPro" id="IPR008407">
    <property type="entry name" value="Brnchd-chn_aa_trnsp_AzlD"/>
</dbReference>
<keyword evidence="1" id="KW-0812">Transmembrane</keyword>
<comment type="caution">
    <text evidence="2">The sequence shown here is derived from an EMBL/GenBank/DDBJ whole genome shotgun (WGS) entry which is preliminary data.</text>
</comment>
<feature type="transmembrane region" description="Helical" evidence="1">
    <location>
        <begin position="37"/>
        <end position="58"/>
    </location>
</feature>
<gene>
    <name evidence="2" type="ORF">GCM10010841_30060</name>
</gene>
<protein>
    <recommendedName>
        <fullName evidence="4">AzlD domain-containing protein</fullName>
    </recommendedName>
</protein>
<evidence type="ECO:0008006" key="4">
    <source>
        <dbReference type="Google" id="ProtNLM"/>
    </source>
</evidence>
<name>A0ABQ2H0G3_9DEIO</name>
<sequence length="101" mass="10416">MSTWLLILGVGAGSLLLRASSLVLLRGRKLPDSVTLSLGLVPASVLAALIAPELLYARGTGAFDPFSPRLAAGLVAAAVAWKTRNLLWTLIAGLGLLLLLG</sequence>
<organism evidence="2 3">
    <name type="scientific">Deinococcus aerophilus</name>
    <dbReference type="NCBI Taxonomy" id="522488"/>
    <lineage>
        <taxon>Bacteria</taxon>
        <taxon>Thermotogati</taxon>
        <taxon>Deinococcota</taxon>
        <taxon>Deinococci</taxon>
        <taxon>Deinococcales</taxon>
        <taxon>Deinococcaceae</taxon>
        <taxon>Deinococcus</taxon>
    </lineage>
</organism>
<evidence type="ECO:0000256" key="1">
    <source>
        <dbReference type="SAM" id="Phobius"/>
    </source>
</evidence>